<sequence length="237" mass="27710">MIIKNKYIFIIVILFILYGVVCKDVVREINIKNTDYSNLDNIGKKITELSKVGSIRAVFNDETYYIPQNGQNHFTLSHSLTFYSKNGATFNYQTSYISNFVFHFQTDKNIKIVFENIKFTNFFSSQYKNSNMLIIDPSDDSNNFSVEFKNCTFTDTYNSVVQLNVQCIKNNQSSPQISFNNCKFINLEQIIDSRDFYSTKVFQSYDCFNTHFKECYFENNKYIGDSSYGNVVFENCN</sequence>
<accession>A0A1Y1VIH0</accession>
<proteinExistence type="predicted"/>
<dbReference type="AlphaFoldDB" id="A0A1Y1VIH0"/>
<evidence type="ECO:0000313" key="3">
    <source>
        <dbReference type="Proteomes" id="UP000193719"/>
    </source>
</evidence>
<dbReference type="EMBL" id="MCFH01000008">
    <property type="protein sequence ID" value="ORX55892.1"/>
    <property type="molecule type" value="Genomic_DNA"/>
</dbReference>
<evidence type="ECO:0008006" key="4">
    <source>
        <dbReference type="Google" id="ProtNLM"/>
    </source>
</evidence>
<reference evidence="2 3" key="2">
    <citation type="submission" date="2016-08" db="EMBL/GenBank/DDBJ databases">
        <title>Pervasive Adenine N6-methylation of Active Genes in Fungi.</title>
        <authorList>
            <consortium name="DOE Joint Genome Institute"/>
            <person name="Mondo S.J."/>
            <person name="Dannebaum R.O."/>
            <person name="Kuo R.C."/>
            <person name="Labutti K."/>
            <person name="Haridas S."/>
            <person name="Kuo A."/>
            <person name="Salamov A."/>
            <person name="Ahrendt S.R."/>
            <person name="Lipzen A."/>
            <person name="Sullivan W."/>
            <person name="Andreopoulos W.B."/>
            <person name="Clum A."/>
            <person name="Lindquist E."/>
            <person name="Daum C."/>
            <person name="Ramamoorthy G.K."/>
            <person name="Gryganskyi A."/>
            <person name="Culley D."/>
            <person name="Magnuson J.K."/>
            <person name="James T.Y."/>
            <person name="O'Malley M.A."/>
            <person name="Stajich J.E."/>
            <person name="Spatafora J.W."/>
            <person name="Visel A."/>
            <person name="Grigoriev I.V."/>
        </authorList>
    </citation>
    <scope>NUCLEOTIDE SEQUENCE [LARGE SCALE GENOMIC DNA]</scope>
    <source>
        <strain evidence="3">finn</strain>
    </source>
</reference>
<comment type="caution">
    <text evidence="2">The sequence shown here is derived from an EMBL/GenBank/DDBJ whole genome shotgun (WGS) entry which is preliminary data.</text>
</comment>
<dbReference type="Proteomes" id="UP000193719">
    <property type="component" value="Unassembled WGS sequence"/>
</dbReference>
<protein>
    <recommendedName>
        <fullName evidence="4">Right handed beta helix domain-containing protein</fullName>
    </recommendedName>
</protein>
<dbReference type="OrthoDB" id="10552647at2759"/>
<keyword evidence="1" id="KW-0732">Signal</keyword>
<feature type="signal peptide" evidence="1">
    <location>
        <begin position="1"/>
        <end position="22"/>
    </location>
</feature>
<keyword evidence="3" id="KW-1185">Reference proteome</keyword>
<reference evidence="2 3" key="1">
    <citation type="submission" date="2016-08" db="EMBL/GenBank/DDBJ databases">
        <title>Genomes of anaerobic fungi encode conserved fungal cellulosomes for biomass hydrolysis.</title>
        <authorList>
            <consortium name="DOE Joint Genome Institute"/>
            <person name="Haitjema C.H."/>
            <person name="Gilmore S.P."/>
            <person name="Henske J.K."/>
            <person name="Solomon K.V."/>
            <person name="De Groot R."/>
            <person name="Kuo A."/>
            <person name="Mondo S.J."/>
            <person name="Salamov A.A."/>
            <person name="Labutti K."/>
            <person name="Zhao Z."/>
            <person name="Chiniquy J."/>
            <person name="Barry K."/>
            <person name="Brewer H.M."/>
            <person name="Purvine S.O."/>
            <person name="Wright A.T."/>
            <person name="Boxma B."/>
            <person name="Van Alen T."/>
            <person name="Hackstein J.H."/>
            <person name="Baker S.E."/>
            <person name="Grigoriev I.V."/>
            <person name="O'Malley M.A."/>
        </authorList>
    </citation>
    <scope>NUCLEOTIDE SEQUENCE [LARGE SCALE GENOMIC DNA]</scope>
    <source>
        <strain evidence="3">finn</strain>
    </source>
</reference>
<gene>
    <name evidence="2" type="ORF">BCR36DRAFT_346255</name>
</gene>
<name>A0A1Y1VIH0_9FUNG</name>
<evidence type="ECO:0000256" key="1">
    <source>
        <dbReference type="SAM" id="SignalP"/>
    </source>
</evidence>
<organism evidence="2 3">
    <name type="scientific">Piromyces finnis</name>
    <dbReference type="NCBI Taxonomy" id="1754191"/>
    <lineage>
        <taxon>Eukaryota</taxon>
        <taxon>Fungi</taxon>
        <taxon>Fungi incertae sedis</taxon>
        <taxon>Chytridiomycota</taxon>
        <taxon>Chytridiomycota incertae sedis</taxon>
        <taxon>Neocallimastigomycetes</taxon>
        <taxon>Neocallimastigales</taxon>
        <taxon>Neocallimastigaceae</taxon>
        <taxon>Piromyces</taxon>
    </lineage>
</organism>
<evidence type="ECO:0000313" key="2">
    <source>
        <dbReference type="EMBL" id="ORX55892.1"/>
    </source>
</evidence>
<feature type="chain" id="PRO_5012982725" description="Right handed beta helix domain-containing protein" evidence="1">
    <location>
        <begin position="23"/>
        <end position="237"/>
    </location>
</feature>